<sequence length="233" mass="25226">MDLEAMQVWRRGRASAMTSSDGAAASTGLSSKRRRTDDADEALKVASNNSTCAPLKDSSGGQNSVSQPSLPVTSTENFLDPSTSSEDQTSVSSCLSSYETQPSEEEKDNFGFADLEQECGEANSSTSRLSVESEELVNCGCRSRPSSEVGGGEEADNLNSFLVKAAKVNPPPQTKNESHSSVGVKIPSDFEIEEFFAGAETQSLLDLELLKDKYNFDFVEEEPLEGRFEWHLV</sequence>
<keyword evidence="4" id="KW-0131">Cell cycle</keyword>
<evidence type="ECO:0000256" key="1">
    <source>
        <dbReference type="ARBA" id="ARBA00004642"/>
    </source>
</evidence>
<feature type="region of interest" description="Disordered" evidence="5">
    <location>
        <begin position="1"/>
        <end position="107"/>
    </location>
</feature>
<proteinExistence type="inferred from homology"/>
<keyword evidence="3" id="KW-0649">Protein kinase inhibitor</keyword>
<dbReference type="Proteomes" id="UP001345219">
    <property type="component" value="Chromosome 1"/>
</dbReference>
<evidence type="ECO:0000256" key="5">
    <source>
        <dbReference type="SAM" id="MobiDB-lite"/>
    </source>
</evidence>
<dbReference type="PANTHER" id="PTHR46776">
    <property type="entry name" value="CYCLIN-DEPENDENT KINASE INHIBITOR 4-RELATED"/>
    <property type="match status" value="1"/>
</dbReference>
<organism evidence="7 8">
    <name type="scientific">Trapa incisa</name>
    <dbReference type="NCBI Taxonomy" id="236973"/>
    <lineage>
        <taxon>Eukaryota</taxon>
        <taxon>Viridiplantae</taxon>
        <taxon>Streptophyta</taxon>
        <taxon>Embryophyta</taxon>
        <taxon>Tracheophyta</taxon>
        <taxon>Spermatophyta</taxon>
        <taxon>Magnoliopsida</taxon>
        <taxon>eudicotyledons</taxon>
        <taxon>Gunneridae</taxon>
        <taxon>Pentapetalae</taxon>
        <taxon>rosids</taxon>
        <taxon>malvids</taxon>
        <taxon>Myrtales</taxon>
        <taxon>Lythraceae</taxon>
        <taxon>Trapa</taxon>
    </lineage>
</organism>
<comment type="subcellular location">
    <subcellularLocation>
        <location evidence="1">Nucleus</location>
        <location evidence="1">Nucleoplasm</location>
    </subcellularLocation>
</comment>
<evidence type="ECO:0000313" key="7">
    <source>
        <dbReference type="EMBL" id="KAK4742907.1"/>
    </source>
</evidence>
<dbReference type="Gene3D" id="4.10.365.10">
    <property type="entry name" value="p27"/>
    <property type="match status" value="1"/>
</dbReference>
<evidence type="ECO:0000259" key="6">
    <source>
        <dbReference type="Pfam" id="PF02234"/>
    </source>
</evidence>
<keyword evidence="8" id="KW-1185">Reference proteome</keyword>
<dbReference type="InterPro" id="IPR044898">
    <property type="entry name" value="CDI_dom_sf"/>
</dbReference>
<name>A0AAN7GNT5_9MYRT</name>
<reference evidence="7 8" key="1">
    <citation type="journal article" date="2023" name="Hortic Res">
        <title>Pangenome of water caltrop reveals structural variations and asymmetric subgenome divergence after allopolyploidization.</title>
        <authorList>
            <person name="Zhang X."/>
            <person name="Chen Y."/>
            <person name="Wang L."/>
            <person name="Yuan Y."/>
            <person name="Fang M."/>
            <person name="Shi L."/>
            <person name="Lu R."/>
            <person name="Comes H.P."/>
            <person name="Ma Y."/>
            <person name="Chen Y."/>
            <person name="Huang G."/>
            <person name="Zhou Y."/>
            <person name="Zheng Z."/>
            <person name="Qiu Y."/>
        </authorList>
    </citation>
    <scope>NUCLEOTIDE SEQUENCE [LARGE SCALE GENOMIC DNA]</scope>
    <source>
        <tissue evidence="7">Roots</tissue>
    </source>
</reference>
<dbReference type="InterPro" id="IPR003175">
    <property type="entry name" value="CDI_dom"/>
</dbReference>
<accession>A0AAN7GNT5</accession>
<feature type="compositionally biased region" description="Low complexity" evidence="5">
    <location>
        <begin position="82"/>
        <end position="93"/>
    </location>
</feature>
<dbReference type="Pfam" id="PF02234">
    <property type="entry name" value="CDI"/>
    <property type="match status" value="1"/>
</dbReference>
<comment type="similarity">
    <text evidence="2">Belongs to the CDI family. ICK/KRP subfamily.</text>
</comment>
<evidence type="ECO:0000256" key="4">
    <source>
        <dbReference type="ARBA" id="ARBA00023306"/>
    </source>
</evidence>
<dbReference type="AlphaFoldDB" id="A0AAN7GNT5"/>
<comment type="caution">
    <text evidence="7">The sequence shown here is derived from an EMBL/GenBank/DDBJ whole genome shotgun (WGS) entry which is preliminary data.</text>
</comment>
<protein>
    <recommendedName>
        <fullName evidence="6">Cyclin-dependent kinase inhibitor domain-containing protein</fullName>
    </recommendedName>
</protein>
<dbReference type="EMBL" id="JAXIOK010000023">
    <property type="protein sequence ID" value="KAK4742907.1"/>
    <property type="molecule type" value="Genomic_DNA"/>
</dbReference>
<feature type="domain" description="Cyclin-dependent kinase inhibitor" evidence="6">
    <location>
        <begin position="190"/>
        <end position="231"/>
    </location>
</feature>
<evidence type="ECO:0000256" key="2">
    <source>
        <dbReference type="ARBA" id="ARBA00010274"/>
    </source>
</evidence>
<gene>
    <name evidence="7" type="ORF">SAY87_000908</name>
</gene>
<dbReference type="GO" id="GO:0005654">
    <property type="term" value="C:nucleoplasm"/>
    <property type="evidence" value="ECO:0007669"/>
    <property type="project" value="UniProtKB-SubCell"/>
</dbReference>
<feature type="compositionally biased region" description="Polar residues" evidence="5">
    <location>
        <begin position="59"/>
        <end position="81"/>
    </location>
</feature>
<evidence type="ECO:0000256" key="3">
    <source>
        <dbReference type="ARBA" id="ARBA00023013"/>
    </source>
</evidence>
<dbReference type="GO" id="GO:0004861">
    <property type="term" value="F:cyclin-dependent protein serine/threonine kinase inhibitor activity"/>
    <property type="evidence" value="ECO:0007669"/>
    <property type="project" value="InterPro"/>
</dbReference>
<dbReference type="InterPro" id="IPR044275">
    <property type="entry name" value="KRP"/>
</dbReference>
<dbReference type="GO" id="GO:0051726">
    <property type="term" value="P:regulation of cell cycle"/>
    <property type="evidence" value="ECO:0007669"/>
    <property type="project" value="InterPro"/>
</dbReference>
<evidence type="ECO:0000313" key="8">
    <source>
        <dbReference type="Proteomes" id="UP001345219"/>
    </source>
</evidence>